<dbReference type="Proteomes" id="UP000472271">
    <property type="component" value="Chromosome 8"/>
</dbReference>
<proteinExistence type="predicted"/>
<dbReference type="GO" id="GO:0005886">
    <property type="term" value="C:plasma membrane"/>
    <property type="evidence" value="ECO:0007669"/>
    <property type="project" value="TreeGrafter"/>
</dbReference>
<evidence type="ECO:0000256" key="4">
    <source>
        <dbReference type="ARBA" id="ARBA00023136"/>
    </source>
</evidence>
<evidence type="ECO:0000256" key="6">
    <source>
        <dbReference type="SAM" id="Phobius"/>
    </source>
</evidence>
<evidence type="ECO:0000256" key="5">
    <source>
        <dbReference type="SAM" id="MobiDB-lite"/>
    </source>
</evidence>
<keyword evidence="3 6" id="KW-1133">Transmembrane helix</keyword>
<dbReference type="InParanoid" id="A0A672Z1F9"/>
<dbReference type="PANTHER" id="PTHR16100:SF3">
    <property type="match status" value="1"/>
</dbReference>
<evidence type="ECO:0000313" key="8">
    <source>
        <dbReference type="Proteomes" id="UP000472271"/>
    </source>
</evidence>
<dbReference type="AlphaFoldDB" id="A0A672Z1F9"/>
<dbReference type="Pfam" id="PF15099">
    <property type="entry name" value="PIRT"/>
    <property type="match status" value="1"/>
</dbReference>
<feature type="transmembrane region" description="Helical" evidence="6">
    <location>
        <begin position="82"/>
        <end position="101"/>
    </location>
</feature>
<feature type="transmembrane region" description="Helical" evidence="6">
    <location>
        <begin position="48"/>
        <end position="70"/>
    </location>
</feature>
<evidence type="ECO:0000256" key="1">
    <source>
        <dbReference type="ARBA" id="ARBA00004141"/>
    </source>
</evidence>
<name>A0A672Z1F9_9TELE</name>
<dbReference type="InterPro" id="IPR028068">
    <property type="entry name" value="PIRT"/>
</dbReference>
<evidence type="ECO:0000313" key="7">
    <source>
        <dbReference type="Ensembl" id="ENSSORP00005011001.1"/>
    </source>
</evidence>
<accession>A0A672Z1F9</accession>
<feature type="region of interest" description="Disordered" evidence="5">
    <location>
        <begin position="1"/>
        <end position="35"/>
    </location>
</feature>
<keyword evidence="4 6" id="KW-0472">Membrane</keyword>
<dbReference type="Ensembl" id="ENSSORT00005011375.1">
    <property type="protein sequence ID" value="ENSSORP00005011001.1"/>
    <property type="gene ID" value="ENSSORG00005005947.1"/>
</dbReference>
<evidence type="ECO:0000256" key="3">
    <source>
        <dbReference type="ARBA" id="ARBA00022989"/>
    </source>
</evidence>
<reference evidence="7" key="2">
    <citation type="submission" date="2025-08" db="UniProtKB">
        <authorList>
            <consortium name="Ensembl"/>
        </authorList>
    </citation>
    <scope>IDENTIFICATION</scope>
</reference>
<comment type="subcellular location">
    <subcellularLocation>
        <location evidence="1">Membrane</location>
        <topology evidence="1">Multi-pass membrane protein</topology>
    </subcellularLocation>
</comment>
<sequence length="119" mass="12895">MLSSVVTTSTMEPSSQDADTGASTTLSPLQDVDPSPAPPCGLLYWRPLLAMAVGALMFGSGTVVSLLYFTRVGHVPYLLGPLFLSVGLMLLVTGLVWIPMLKQSLEHKKYRKISMKLQK</sequence>
<evidence type="ECO:0000256" key="2">
    <source>
        <dbReference type="ARBA" id="ARBA00022692"/>
    </source>
</evidence>
<organism evidence="7 8">
    <name type="scientific">Sphaeramia orbicularis</name>
    <name type="common">orbiculate cardinalfish</name>
    <dbReference type="NCBI Taxonomy" id="375764"/>
    <lineage>
        <taxon>Eukaryota</taxon>
        <taxon>Metazoa</taxon>
        <taxon>Chordata</taxon>
        <taxon>Craniata</taxon>
        <taxon>Vertebrata</taxon>
        <taxon>Euteleostomi</taxon>
        <taxon>Actinopterygii</taxon>
        <taxon>Neopterygii</taxon>
        <taxon>Teleostei</taxon>
        <taxon>Neoteleostei</taxon>
        <taxon>Acanthomorphata</taxon>
        <taxon>Gobiaria</taxon>
        <taxon>Kurtiformes</taxon>
        <taxon>Apogonoidei</taxon>
        <taxon>Apogonidae</taxon>
        <taxon>Apogoninae</taxon>
        <taxon>Sphaeramia</taxon>
    </lineage>
</organism>
<dbReference type="PANTHER" id="PTHR16100">
    <property type="entry name" value="PHOSPHOINOSITIDE-INTERACTING PROTEIN FAMILY MEMBER"/>
    <property type="match status" value="1"/>
</dbReference>
<keyword evidence="2 6" id="KW-0812">Transmembrane</keyword>
<feature type="compositionally biased region" description="Polar residues" evidence="5">
    <location>
        <begin position="1"/>
        <end position="28"/>
    </location>
</feature>
<reference evidence="7" key="3">
    <citation type="submission" date="2025-09" db="UniProtKB">
        <authorList>
            <consortium name="Ensembl"/>
        </authorList>
    </citation>
    <scope>IDENTIFICATION</scope>
</reference>
<evidence type="ECO:0008006" key="9">
    <source>
        <dbReference type="Google" id="ProtNLM"/>
    </source>
</evidence>
<reference evidence="7" key="1">
    <citation type="submission" date="2019-06" db="EMBL/GenBank/DDBJ databases">
        <authorList>
            <consortium name="Wellcome Sanger Institute Data Sharing"/>
        </authorList>
    </citation>
    <scope>NUCLEOTIDE SEQUENCE [LARGE SCALE GENOMIC DNA]</scope>
</reference>
<keyword evidence="8" id="KW-1185">Reference proteome</keyword>
<protein>
    <recommendedName>
        <fullName evidence="9">Phosphoinositide interacting regulator of transient receptor potential channels</fullName>
    </recommendedName>
</protein>